<dbReference type="Pfam" id="PF00337">
    <property type="entry name" value="Gal-bind_lectin"/>
    <property type="match status" value="1"/>
</dbReference>
<keyword evidence="5" id="KW-1185">Reference proteome</keyword>
<dbReference type="EMBL" id="CAJNOC010006475">
    <property type="protein sequence ID" value="CAF1078744.1"/>
    <property type="molecule type" value="Genomic_DNA"/>
</dbReference>
<dbReference type="Gene3D" id="2.60.120.200">
    <property type="match status" value="1"/>
</dbReference>
<feature type="domain" description="Galectin" evidence="3">
    <location>
        <begin position="71"/>
        <end position="174"/>
    </location>
</feature>
<dbReference type="Proteomes" id="UP000663879">
    <property type="component" value="Unassembled WGS sequence"/>
</dbReference>
<dbReference type="SUPFAM" id="SSF49899">
    <property type="entry name" value="Concanavalin A-like lectins/glucanases"/>
    <property type="match status" value="1"/>
</dbReference>
<dbReference type="PANTHER" id="PTHR11346:SF176">
    <property type="entry name" value="32 KDA BETA-GALACTOSIDE-BINDING LECTIN LEC-3"/>
    <property type="match status" value="1"/>
</dbReference>
<dbReference type="AlphaFoldDB" id="A0A814MJ82"/>
<dbReference type="GO" id="GO:0016936">
    <property type="term" value="F:galactoside binding"/>
    <property type="evidence" value="ECO:0007669"/>
    <property type="project" value="TreeGrafter"/>
</dbReference>
<dbReference type="SMART" id="SM00908">
    <property type="entry name" value="Gal-bind_lectin"/>
    <property type="match status" value="1"/>
</dbReference>
<gene>
    <name evidence="4" type="ORF">OXX778_LOCUS20089</name>
</gene>
<proteinExistence type="predicted"/>
<organism evidence="4 5">
    <name type="scientific">Brachionus calyciflorus</name>
    <dbReference type="NCBI Taxonomy" id="104777"/>
    <lineage>
        <taxon>Eukaryota</taxon>
        <taxon>Metazoa</taxon>
        <taxon>Spiralia</taxon>
        <taxon>Gnathifera</taxon>
        <taxon>Rotifera</taxon>
        <taxon>Eurotatoria</taxon>
        <taxon>Monogononta</taxon>
        <taxon>Pseudotrocha</taxon>
        <taxon>Ploima</taxon>
        <taxon>Brachionidae</taxon>
        <taxon>Brachionus</taxon>
    </lineage>
</organism>
<keyword evidence="1 2" id="KW-0430">Lectin</keyword>
<evidence type="ECO:0000256" key="2">
    <source>
        <dbReference type="RuleBase" id="RU102079"/>
    </source>
</evidence>
<dbReference type="PROSITE" id="PS51304">
    <property type="entry name" value="GALECTIN"/>
    <property type="match status" value="1"/>
</dbReference>
<protein>
    <recommendedName>
        <fullName evidence="2">Galectin</fullName>
    </recommendedName>
</protein>
<name>A0A814MJ82_9BILA</name>
<sequence>MIDKRCNLIGYVGKQCSMYISLNKNDINSSNIYFMRLTLLNFIKIGDLQIQNNTNSAVFTPNQKNFSSPGLPFCTDFEPKKGRIFQIRGYVPHQSGRFEFDIQDGPGVQPGNIQFHFSPRFDDSLSRDPVVVRNNRYFGSWWNEERHGGSPFRRGESFEVLILIDDSDYKVIQF</sequence>
<dbReference type="InterPro" id="IPR001079">
    <property type="entry name" value="Galectin_CRD"/>
</dbReference>
<evidence type="ECO:0000313" key="5">
    <source>
        <dbReference type="Proteomes" id="UP000663879"/>
    </source>
</evidence>
<dbReference type="SMART" id="SM00276">
    <property type="entry name" value="GLECT"/>
    <property type="match status" value="1"/>
</dbReference>
<dbReference type="InterPro" id="IPR013320">
    <property type="entry name" value="ConA-like_dom_sf"/>
</dbReference>
<evidence type="ECO:0000256" key="1">
    <source>
        <dbReference type="ARBA" id="ARBA00022734"/>
    </source>
</evidence>
<dbReference type="GO" id="GO:0030246">
    <property type="term" value="F:carbohydrate binding"/>
    <property type="evidence" value="ECO:0007669"/>
    <property type="project" value="UniProtKB-UniRule"/>
</dbReference>
<comment type="caution">
    <text evidence="4">The sequence shown here is derived from an EMBL/GenBank/DDBJ whole genome shotgun (WGS) entry which is preliminary data.</text>
</comment>
<dbReference type="OrthoDB" id="6251307at2759"/>
<dbReference type="PANTHER" id="PTHR11346">
    <property type="entry name" value="GALECTIN"/>
    <property type="match status" value="1"/>
</dbReference>
<dbReference type="InterPro" id="IPR044156">
    <property type="entry name" value="Galectin-like"/>
</dbReference>
<evidence type="ECO:0000259" key="3">
    <source>
        <dbReference type="PROSITE" id="PS51304"/>
    </source>
</evidence>
<evidence type="ECO:0000313" key="4">
    <source>
        <dbReference type="EMBL" id="CAF1078744.1"/>
    </source>
</evidence>
<accession>A0A814MJ82</accession>
<reference evidence="4" key="1">
    <citation type="submission" date="2021-02" db="EMBL/GenBank/DDBJ databases">
        <authorList>
            <person name="Nowell W R."/>
        </authorList>
    </citation>
    <scope>NUCLEOTIDE SEQUENCE</scope>
    <source>
        <strain evidence="4">Ploen Becks lab</strain>
    </source>
</reference>
<dbReference type="CDD" id="cd00070">
    <property type="entry name" value="GLECT"/>
    <property type="match status" value="1"/>
</dbReference>